<evidence type="ECO:0000313" key="2">
    <source>
        <dbReference type="EMBL" id="KAA1074489.1"/>
    </source>
</evidence>
<gene>
    <name evidence="2" type="ORF">PGT21_007634</name>
</gene>
<evidence type="ECO:0000313" key="3">
    <source>
        <dbReference type="Proteomes" id="UP000324748"/>
    </source>
</evidence>
<comment type="caution">
    <text evidence="2">The sequence shown here is derived from an EMBL/GenBank/DDBJ whole genome shotgun (WGS) entry which is preliminary data.</text>
</comment>
<dbReference type="EMBL" id="VSWC01000157">
    <property type="protein sequence ID" value="KAA1074489.1"/>
    <property type="molecule type" value="Genomic_DNA"/>
</dbReference>
<proteinExistence type="predicted"/>
<keyword evidence="3" id="KW-1185">Reference proteome</keyword>
<reference evidence="2 3" key="1">
    <citation type="submission" date="2019-05" db="EMBL/GenBank/DDBJ databases">
        <title>Emergence of the Ug99 lineage of the wheat stem rust pathogen through somatic hybridization.</title>
        <authorList>
            <person name="Li F."/>
            <person name="Upadhyaya N.M."/>
            <person name="Sperschneider J."/>
            <person name="Matny O."/>
            <person name="Nguyen-Phuc H."/>
            <person name="Mago R."/>
            <person name="Raley C."/>
            <person name="Miller M.E."/>
            <person name="Silverstein K.A.T."/>
            <person name="Henningsen E."/>
            <person name="Hirsch C.D."/>
            <person name="Visser B."/>
            <person name="Pretorius Z.A."/>
            <person name="Steffenson B.J."/>
            <person name="Schwessinger B."/>
            <person name="Dodds P.N."/>
            <person name="Figueroa M."/>
        </authorList>
    </citation>
    <scope>NUCLEOTIDE SEQUENCE [LARGE SCALE GENOMIC DNA]</scope>
    <source>
        <strain evidence="2">21-0</strain>
    </source>
</reference>
<feature type="region of interest" description="Disordered" evidence="1">
    <location>
        <begin position="18"/>
        <end position="54"/>
    </location>
</feature>
<name>A0A5B0ME25_PUCGR</name>
<dbReference type="AlphaFoldDB" id="A0A5B0ME25"/>
<sequence length="91" mass="10256">MPNNGWDRAAKVPLKQVGLSPEPKWTRARNSRNFPGEPSPSGHEAKFEQPMSQAFPSSLREISTAFRGSHIDSDFHGRTDGRGQWVYFSKL</sequence>
<organism evidence="2 3">
    <name type="scientific">Puccinia graminis f. sp. tritici</name>
    <dbReference type="NCBI Taxonomy" id="56615"/>
    <lineage>
        <taxon>Eukaryota</taxon>
        <taxon>Fungi</taxon>
        <taxon>Dikarya</taxon>
        <taxon>Basidiomycota</taxon>
        <taxon>Pucciniomycotina</taxon>
        <taxon>Pucciniomycetes</taxon>
        <taxon>Pucciniales</taxon>
        <taxon>Pucciniaceae</taxon>
        <taxon>Puccinia</taxon>
    </lineage>
</organism>
<accession>A0A5B0ME25</accession>
<dbReference type="Proteomes" id="UP000324748">
    <property type="component" value="Unassembled WGS sequence"/>
</dbReference>
<evidence type="ECO:0000256" key="1">
    <source>
        <dbReference type="SAM" id="MobiDB-lite"/>
    </source>
</evidence>
<protein>
    <submittedName>
        <fullName evidence="2">Uncharacterized protein</fullName>
    </submittedName>
</protein>